<name>A0A562K3U4_SPHWJ</name>
<organism evidence="1 2">
    <name type="scientific">Sphingobium wenxiniae (strain DSM 21828 / CGMCC 1.7748 / JZ-1)</name>
    <dbReference type="NCBI Taxonomy" id="595605"/>
    <lineage>
        <taxon>Bacteria</taxon>
        <taxon>Pseudomonadati</taxon>
        <taxon>Pseudomonadota</taxon>
        <taxon>Alphaproteobacteria</taxon>
        <taxon>Sphingomonadales</taxon>
        <taxon>Sphingomonadaceae</taxon>
        <taxon>Sphingobium</taxon>
    </lineage>
</organism>
<proteinExistence type="predicted"/>
<gene>
    <name evidence="1" type="ORF">IQ35_03706</name>
</gene>
<evidence type="ECO:0000313" key="2">
    <source>
        <dbReference type="Proteomes" id="UP000316624"/>
    </source>
</evidence>
<keyword evidence="2" id="KW-1185">Reference proteome</keyword>
<dbReference type="Proteomes" id="UP000316624">
    <property type="component" value="Unassembled WGS sequence"/>
</dbReference>
<protein>
    <submittedName>
        <fullName evidence="1">Uncharacterized protein</fullName>
    </submittedName>
</protein>
<evidence type="ECO:0000313" key="1">
    <source>
        <dbReference type="EMBL" id="TWH90111.1"/>
    </source>
</evidence>
<dbReference type="EMBL" id="VLKK01000026">
    <property type="protein sequence ID" value="TWH90111.1"/>
    <property type="molecule type" value="Genomic_DNA"/>
</dbReference>
<accession>A0A562K3U4</accession>
<dbReference type="AlphaFoldDB" id="A0A562K3U4"/>
<sequence length="160" mass="18016">MEIQEAETEMCAAHAAIGGFIVRCSLLDFRVSQFMARWFCAHEKQKFLSYTLKAMPLAQKRQVIEERLSNWHQEPESLRAAMDEIAVVLERRDLVVSGVLSRRSSGALCIKSFSGARFISEEGAIDILDVSELDAWSERATELSSERLIALGRGLRDVPK</sequence>
<dbReference type="RefSeq" id="WP_145075674.1">
    <property type="nucleotide sequence ID" value="NZ_JACIIY010000032.1"/>
</dbReference>
<comment type="caution">
    <text evidence="1">The sequence shown here is derived from an EMBL/GenBank/DDBJ whole genome shotgun (WGS) entry which is preliminary data.</text>
</comment>
<reference evidence="1 2" key="1">
    <citation type="journal article" date="2015" name="Stand. Genomic Sci.">
        <title>Genomic Encyclopedia of Bacterial and Archaeal Type Strains, Phase III: the genomes of soil and plant-associated and newly described type strains.</title>
        <authorList>
            <person name="Whitman W.B."/>
            <person name="Woyke T."/>
            <person name="Klenk H.P."/>
            <person name="Zhou Y."/>
            <person name="Lilburn T.G."/>
            <person name="Beck B.J."/>
            <person name="De Vos P."/>
            <person name="Vandamme P."/>
            <person name="Eisen J.A."/>
            <person name="Garrity G."/>
            <person name="Hugenholtz P."/>
            <person name="Kyrpides N.C."/>
        </authorList>
    </citation>
    <scope>NUCLEOTIDE SEQUENCE [LARGE SCALE GENOMIC DNA]</scope>
    <source>
        <strain evidence="1 2">CGMCC 1.7748</strain>
    </source>
</reference>